<dbReference type="AlphaFoldDB" id="A0AA97J952"/>
<keyword evidence="3" id="KW-0206">Cytoskeleton</keyword>
<feature type="coiled-coil region" evidence="4">
    <location>
        <begin position="260"/>
        <end position="443"/>
    </location>
</feature>
<evidence type="ECO:0000256" key="5">
    <source>
        <dbReference type="SAM" id="MobiDB-lite"/>
    </source>
</evidence>
<dbReference type="Pfam" id="PF15905">
    <property type="entry name" value="HMMR_N"/>
    <property type="match status" value="1"/>
</dbReference>
<dbReference type="RefSeq" id="XP_054833292.1">
    <property type="nucleotide sequence ID" value="XM_054977317.1"/>
</dbReference>
<feature type="domain" description="Hyaluronan-mediated motility receptor C-terminal" evidence="6">
    <location>
        <begin position="556"/>
        <end position="708"/>
    </location>
</feature>
<comment type="subcellular location">
    <subcellularLocation>
        <location evidence="1">Cytoplasm</location>
        <location evidence="1">Cytoskeleton</location>
        <location evidence="1">Spindle</location>
    </subcellularLocation>
</comment>
<dbReference type="GO" id="GO:0005819">
    <property type="term" value="C:spindle"/>
    <property type="evidence" value="ECO:0007669"/>
    <property type="project" value="UniProtKB-SubCell"/>
</dbReference>
<dbReference type="PANTHER" id="PTHR18956:SF6">
    <property type="entry name" value="HYALURONAN MEDIATED MOTILITY RECEPTOR"/>
    <property type="match status" value="1"/>
</dbReference>
<keyword evidence="2" id="KW-0963">Cytoplasm</keyword>
<sequence>MSFPKAQLKRFNEVPTCAPPPGSYDVKSSDTSKGPVSFDKSQRFTKQMGDIATRQNPSNMKPLPSPVCTRKMQSLGSKPATLGMKPEKDLALMKDLRKQKELEKEIRVLVAEHGQQDKKIQTLEEDLAKLESKLSAAIREKTSLLANVASLEKQLLELTRTNELLKTKFSEDGTQKKMNNLCIELMKLRNLMHAKKTAVAKREDMELKLQTVQRTLEHSTEKVAQLEEQLMATEIHAEEKYDSDKLLEYVAELSNAAELVDKYKLDIIHLEEIIEAKNKEIEALQTSLQLIETTLSSQIKELQEKCKKVEQQKEELREKEHSVNTEIQRLKEQLNLEEEEHQKQKRAYEECSAAMHQKLLAFQEEVTKEKQILERELRDTMDELDKLHTKESKVEKILKHLEQENRSQNEKLLQLQATLQGKNAELEKMADMHRSAIVQMKDEHSNTLCKLGETIAEFETYKAHVSEEMTCVRQEKTSLQDQLTEINKMAQHSAQVIQEVQRAKEKAKEEYARMLLDAQTKLALRDAEVKRIKESSIAQIANLEARLEDQNEDFKKQLELERKTVAEKAEADFRENIKTWRILYEELYNKVKPFQQQLDAYEAEKNALVNEHGAAQEELNKLSDAYAKLLGHQNQKQKIKHVMRLKEENAQMRQEVSRLRTQLAKEKQAQGDLQEQLNRIQGIKRFDPSTAFQHSTKENVDPKTPFKESNRNKS</sequence>
<evidence type="ECO:0000259" key="6">
    <source>
        <dbReference type="Pfam" id="PF15908"/>
    </source>
</evidence>
<accession>A0AA97J952</accession>
<feature type="coiled-coil region" evidence="4">
    <location>
        <begin position="490"/>
        <end position="676"/>
    </location>
</feature>
<dbReference type="Pfam" id="PF15908">
    <property type="entry name" value="HMMR_C"/>
    <property type="match status" value="1"/>
</dbReference>
<keyword evidence="7" id="KW-1185">Reference proteome</keyword>
<evidence type="ECO:0000256" key="1">
    <source>
        <dbReference type="ARBA" id="ARBA00004186"/>
    </source>
</evidence>
<proteinExistence type="predicted"/>
<evidence type="ECO:0000313" key="7">
    <source>
        <dbReference type="Proteomes" id="UP001190640"/>
    </source>
</evidence>
<feature type="region of interest" description="Disordered" evidence="5">
    <location>
        <begin position="679"/>
        <end position="714"/>
    </location>
</feature>
<feature type="coiled-coil region" evidence="4">
    <location>
        <begin position="113"/>
        <end position="168"/>
    </location>
</feature>
<gene>
    <name evidence="8" type="primary">HMMR</name>
</gene>
<evidence type="ECO:0000313" key="8">
    <source>
        <dbReference type="RefSeq" id="XP_054833292.1"/>
    </source>
</evidence>
<feature type="region of interest" description="Disordered" evidence="5">
    <location>
        <begin position="1"/>
        <end position="66"/>
    </location>
</feature>
<feature type="compositionally biased region" description="Basic and acidic residues" evidence="5">
    <location>
        <begin position="695"/>
        <end position="714"/>
    </location>
</feature>
<evidence type="ECO:0000256" key="2">
    <source>
        <dbReference type="ARBA" id="ARBA00022490"/>
    </source>
</evidence>
<dbReference type="PANTHER" id="PTHR18956">
    <property type="entry name" value="HYALURONAN MEDIATED MOTILITY RECEPTOR"/>
    <property type="match status" value="1"/>
</dbReference>
<dbReference type="CTD" id="3161"/>
<reference evidence="8" key="1">
    <citation type="submission" date="2025-08" db="UniProtKB">
        <authorList>
            <consortium name="RefSeq"/>
        </authorList>
    </citation>
    <scope>IDENTIFICATION</scope>
    <source>
        <tissue evidence="8">Blood</tissue>
    </source>
</reference>
<evidence type="ECO:0000256" key="4">
    <source>
        <dbReference type="SAM" id="Coils"/>
    </source>
</evidence>
<dbReference type="InterPro" id="IPR026203">
    <property type="entry name" value="IHABP"/>
</dbReference>
<keyword evidence="8" id="KW-0675">Receptor</keyword>
<dbReference type="KEGG" id="emc:129328322"/>
<dbReference type="InterPro" id="IPR031794">
    <property type="entry name" value="HMMR_C"/>
</dbReference>
<protein>
    <submittedName>
        <fullName evidence="8">Hyaluronan mediated motility receptor isoform X1</fullName>
    </submittedName>
</protein>
<dbReference type="GeneID" id="129328322"/>
<name>A0AA97J952_EUBMA</name>
<organism evidence="7 8">
    <name type="scientific">Eublepharis macularius</name>
    <name type="common">Leopard gecko</name>
    <name type="synonym">Cyrtodactylus macularius</name>
    <dbReference type="NCBI Taxonomy" id="481883"/>
    <lineage>
        <taxon>Eukaryota</taxon>
        <taxon>Metazoa</taxon>
        <taxon>Chordata</taxon>
        <taxon>Craniata</taxon>
        <taxon>Vertebrata</taxon>
        <taxon>Euteleostomi</taxon>
        <taxon>Lepidosauria</taxon>
        <taxon>Squamata</taxon>
        <taxon>Bifurcata</taxon>
        <taxon>Gekkota</taxon>
        <taxon>Eublepharidae</taxon>
        <taxon>Eublepharinae</taxon>
        <taxon>Eublepharis</taxon>
    </lineage>
</organism>
<evidence type="ECO:0000256" key="3">
    <source>
        <dbReference type="ARBA" id="ARBA00023212"/>
    </source>
</evidence>
<dbReference type="GO" id="GO:0016020">
    <property type="term" value="C:membrane"/>
    <property type="evidence" value="ECO:0007669"/>
    <property type="project" value="TreeGrafter"/>
</dbReference>
<keyword evidence="4" id="KW-0175">Coiled coil</keyword>
<dbReference type="Proteomes" id="UP001190640">
    <property type="component" value="Chromosome 4"/>
</dbReference>
<feature type="coiled-coil region" evidence="4">
    <location>
        <begin position="202"/>
        <end position="236"/>
    </location>
</feature>
<dbReference type="GO" id="GO:0005540">
    <property type="term" value="F:hyaluronic acid binding"/>
    <property type="evidence" value="ECO:0007669"/>
    <property type="project" value="InterPro"/>
</dbReference>